<comment type="caution">
    <text evidence="3">The sequence shown here is derived from an EMBL/GenBank/DDBJ whole genome shotgun (WGS) entry which is preliminary data.</text>
</comment>
<proteinExistence type="predicted"/>
<accession>A0AAV4BY74</accession>
<name>A0AAV4BY74_9GAST</name>
<protein>
    <submittedName>
        <fullName evidence="3">DC-STAMP domain-containing protein 1-like</fullName>
    </submittedName>
</protein>
<evidence type="ECO:0000313" key="4">
    <source>
        <dbReference type="Proteomes" id="UP000735302"/>
    </source>
</evidence>
<dbReference type="Proteomes" id="UP000735302">
    <property type="component" value="Unassembled WGS sequence"/>
</dbReference>
<feature type="signal peptide" evidence="2">
    <location>
        <begin position="1"/>
        <end position="21"/>
    </location>
</feature>
<evidence type="ECO:0000256" key="1">
    <source>
        <dbReference type="SAM" id="MobiDB-lite"/>
    </source>
</evidence>
<keyword evidence="2" id="KW-0732">Signal</keyword>
<evidence type="ECO:0000313" key="3">
    <source>
        <dbReference type="EMBL" id="GFO28106.1"/>
    </source>
</evidence>
<reference evidence="3 4" key="1">
    <citation type="journal article" date="2021" name="Elife">
        <title>Chloroplast acquisition without the gene transfer in kleptoplastic sea slugs, Plakobranchus ocellatus.</title>
        <authorList>
            <person name="Maeda T."/>
            <person name="Takahashi S."/>
            <person name="Yoshida T."/>
            <person name="Shimamura S."/>
            <person name="Takaki Y."/>
            <person name="Nagai Y."/>
            <person name="Toyoda A."/>
            <person name="Suzuki Y."/>
            <person name="Arimoto A."/>
            <person name="Ishii H."/>
            <person name="Satoh N."/>
            <person name="Nishiyama T."/>
            <person name="Hasebe M."/>
            <person name="Maruyama T."/>
            <person name="Minagawa J."/>
            <person name="Obokata J."/>
            <person name="Shigenobu S."/>
        </authorList>
    </citation>
    <scope>NUCLEOTIDE SEQUENCE [LARGE SCALE GENOMIC DNA]</scope>
</reference>
<dbReference type="EMBL" id="BLXT01006003">
    <property type="protein sequence ID" value="GFO28106.1"/>
    <property type="molecule type" value="Genomic_DNA"/>
</dbReference>
<gene>
    <name evidence="3" type="ORF">PoB_005461100</name>
</gene>
<evidence type="ECO:0000256" key="2">
    <source>
        <dbReference type="SAM" id="SignalP"/>
    </source>
</evidence>
<organism evidence="3 4">
    <name type="scientific">Plakobranchus ocellatus</name>
    <dbReference type="NCBI Taxonomy" id="259542"/>
    <lineage>
        <taxon>Eukaryota</taxon>
        <taxon>Metazoa</taxon>
        <taxon>Spiralia</taxon>
        <taxon>Lophotrochozoa</taxon>
        <taxon>Mollusca</taxon>
        <taxon>Gastropoda</taxon>
        <taxon>Heterobranchia</taxon>
        <taxon>Euthyneura</taxon>
        <taxon>Panpulmonata</taxon>
        <taxon>Sacoglossa</taxon>
        <taxon>Placobranchoidea</taxon>
        <taxon>Plakobranchidae</taxon>
        <taxon>Plakobranchus</taxon>
    </lineage>
</organism>
<keyword evidence="4" id="KW-1185">Reference proteome</keyword>
<dbReference type="AlphaFoldDB" id="A0AAV4BY74"/>
<feature type="chain" id="PRO_5043842418" evidence="2">
    <location>
        <begin position="22"/>
        <end position="264"/>
    </location>
</feature>
<feature type="region of interest" description="Disordered" evidence="1">
    <location>
        <begin position="200"/>
        <end position="264"/>
    </location>
</feature>
<feature type="compositionally biased region" description="Basic and acidic residues" evidence="1">
    <location>
        <begin position="229"/>
        <end position="241"/>
    </location>
</feature>
<feature type="compositionally biased region" description="Basic and acidic residues" evidence="1">
    <location>
        <begin position="252"/>
        <end position="264"/>
    </location>
</feature>
<sequence>MRTGAFNLLFLHLVGPLGVSGDCEALLGCNRIVGEENMYDEESYIMSYVNAFNLEFMCPLVPEFKKCLDKNLASCGTQSVKDLYQADTALFQYLCSSRGKQLALSLAKSYCTYDVDVEISLEEKIQHCYKVYDIKTTRMVMIASERGVEVTLGAKCYYVNFLRKCLINAAPDACHNDMTAFIKDVWTHAAGKKFEGLGCNSNGRIRHPQQGDLRLSGPPSGQGAGGGARTHDRRVPADLRADSLATVPPTPPERKGKDKTEKTL</sequence>